<evidence type="ECO:0000313" key="2">
    <source>
        <dbReference type="EMBL" id="DAE01344.1"/>
    </source>
</evidence>
<dbReference type="EMBL" id="BK015323">
    <property type="protein sequence ID" value="DAE01344.1"/>
    <property type="molecule type" value="Genomic_DNA"/>
</dbReference>
<name>A0A8S5P3Y9_9CAUD</name>
<sequence>MFDCLHRHSPFHLALIYKQFIGTDYIKKEQDFIPALFLLCTNTAFAFLCTAY</sequence>
<keyword evidence="1" id="KW-0472">Membrane</keyword>
<evidence type="ECO:0000256" key="1">
    <source>
        <dbReference type="SAM" id="Phobius"/>
    </source>
</evidence>
<organism evidence="2">
    <name type="scientific">Siphoviridae sp. ctJcm18</name>
    <dbReference type="NCBI Taxonomy" id="2825433"/>
    <lineage>
        <taxon>Viruses</taxon>
        <taxon>Duplodnaviria</taxon>
        <taxon>Heunggongvirae</taxon>
        <taxon>Uroviricota</taxon>
        <taxon>Caudoviricetes</taxon>
    </lineage>
</organism>
<protein>
    <submittedName>
        <fullName evidence="2">Uncharacterized protein</fullName>
    </submittedName>
</protein>
<reference evidence="2" key="1">
    <citation type="journal article" date="2021" name="Proc. Natl. Acad. Sci. U.S.A.">
        <title>A Catalog of Tens of Thousands of Viruses from Human Metagenomes Reveals Hidden Associations with Chronic Diseases.</title>
        <authorList>
            <person name="Tisza M.J."/>
            <person name="Buck C.B."/>
        </authorList>
    </citation>
    <scope>NUCLEOTIDE SEQUENCE</scope>
    <source>
        <strain evidence="2">CtJcm18</strain>
    </source>
</reference>
<accession>A0A8S5P3Y9</accession>
<proteinExistence type="predicted"/>
<feature type="transmembrane region" description="Helical" evidence="1">
    <location>
        <begin position="32"/>
        <end position="51"/>
    </location>
</feature>
<keyword evidence="1" id="KW-1133">Transmembrane helix</keyword>
<keyword evidence="1" id="KW-0812">Transmembrane</keyword>